<dbReference type="InterPro" id="IPR051328">
    <property type="entry name" value="T7SS_ABC-Transporter"/>
</dbReference>
<dbReference type="Pfam" id="PF12698">
    <property type="entry name" value="ABC2_membrane_3"/>
    <property type="match status" value="2"/>
</dbReference>
<evidence type="ECO:0000256" key="2">
    <source>
        <dbReference type="ARBA" id="ARBA00022692"/>
    </source>
</evidence>
<dbReference type="InterPro" id="IPR017501">
    <property type="entry name" value="Phage_infect_YhgE_C"/>
</dbReference>
<dbReference type="InterPro" id="IPR013525">
    <property type="entry name" value="ABC2_TM"/>
</dbReference>
<dbReference type="PANTHER" id="PTHR43077">
    <property type="entry name" value="TRANSPORT PERMEASE YVFS-RELATED"/>
    <property type="match status" value="1"/>
</dbReference>
<evidence type="ECO:0000256" key="1">
    <source>
        <dbReference type="ARBA" id="ARBA00004141"/>
    </source>
</evidence>
<protein>
    <submittedName>
        <fullName evidence="6">Phage infection protein</fullName>
    </submittedName>
</protein>
<dbReference type="GO" id="GO:0140359">
    <property type="term" value="F:ABC-type transporter activity"/>
    <property type="evidence" value="ECO:0007669"/>
    <property type="project" value="InterPro"/>
</dbReference>
<dbReference type="NCBIfam" id="TIGR03061">
    <property type="entry name" value="pip_yhgE_Nterm"/>
    <property type="match status" value="1"/>
</dbReference>
<sequence length="726" mass="77514">MNPFHVFARDFRYFIKQPMLIVTFIAVAFIPILYSGFLIKGAWDPYGKLKELPVAVVNLDQGANFQGKYMTVGNEFVDELKKNRSFDWRFVSDQEARQGMKKNHYYATITIPAGFSADAASLTSNNPKQAEIIYESNSYYNFVAGQISENATKELRNKLSKNLTEAYSRSIFSQFETISSGFQTAAEGAVKLNEGASQLNAGMTKLKTSTAQLASGADKLGSGAQQLQTGAVKLRNGASQVSTGAADLASGAGQLAAAGTKLQQGAAKTVEGSSAFISGIKASKVGADQLTAGIESSASGSKQLAAGLSASADASKELSDGSEQVAASLKQLMSANSDLAGNADLQKILAASETVAHGAKALHTGQNQLLSGSQTLDQGQQKLLSGSKQLSSVQQQLLQGAISLQEGQQQLNSGLKQFNSKFTSLVSGSSKLQQGAGALGQGADQLVSGLGTLVDGISKVASGAKQLDSGAAQLSVGAVKLVDGSSELATKLKEAAKKTSDIKADDKMIQMLAQPVAIKANDDRKVTLYANGIAPYFLSMSLFAGGLIFTTMFSARSTTVEGATGIGLFISKMLIFGIMSLIQSLIVSTAIVFILGLKVQSIPLFYLYTTLVGFTFMFVIQAFVTWLDQPGRFVVLLLMIFQLASSAGTFPLELLPNWAKAMNPWLPMTYSIRGYRDVISSGDYTNMWHQLTYLVIYIVIFVILTFTYFLIRRKGTTDEQLMPVKI</sequence>
<name>A0A3G9JDD6_9BACL</name>
<dbReference type="PANTHER" id="PTHR43077:SF5">
    <property type="entry name" value="PHAGE INFECTION PROTEIN"/>
    <property type="match status" value="1"/>
</dbReference>
<dbReference type="NCBIfam" id="TIGR03062">
    <property type="entry name" value="pip_yhgE_Cterm"/>
    <property type="match status" value="1"/>
</dbReference>
<keyword evidence="4" id="KW-0472">Membrane</keyword>
<dbReference type="Gene3D" id="1.10.287.950">
    <property type="entry name" value="Methyl-accepting chemotaxis protein"/>
    <property type="match status" value="1"/>
</dbReference>
<dbReference type="AlphaFoldDB" id="A0A3G9JDD6"/>
<gene>
    <name evidence="6" type="ORF">Back11_33430</name>
</gene>
<organism evidence="6 7">
    <name type="scientific">Paenibacillus baekrokdamisoli</name>
    <dbReference type="NCBI Taxonomy" id="1712516"/>
    <lineage>
        <taxon>Bacteria</taxon>
        <taxon>Bacillati</taxon>
        <taxon>Bacillota</taxon>
        <taxon>Bacilli</taxon>
        <taxon>Bacillales</taxon>
        <taxon>Paenibacillaceae</taxon>
        <taxon>Paenibacillus</taxon>
    </lineage>
</organism>
<keyword evidence="7" id="KW-1185">Reference proteome</keyword>
<keyword evidence="2" id="KW-0812">Transmembrane</keyword>
<dbReference type="RefSeq" id="WP_125659373.1">
    <property type="nucleotide sequence ID" value="NZ_AP019308.1"/>
</dbReference>
<comment type="subcellular location">
    <subcellularLocation>
        <location evidence="1">Membrane</location>
        <topology evidence="1">Multi-pass membrane protein</topology>
    </subcellularLocation>
</comment>
<accession>A0A3G9JDD6</accession>
<proteinExistence type="predicted"/>
<evidence type="ECO:0000313" key="7">
    <source>
        <dbReference type="Proteomes" id="UP000275368"/>
    </source>
</evidence>
<dbReference type="EMBL" id="AP019308">
    <property type="protein sequence ID" value="BBH21998.1"/>
    <property type="molecule type" value="Genomic_DNA"/>
</dbReference>
<dbReference type="NCBIfam" id="TIGR03057">
    <property type="entry name" value="xxxLxxG_by_4"/>
    <property type="match status" value="6"/>
</dbReference>
<dbReference type="InterPro" id="IPR017500">
    <property type="entry name" value="Phage_infect_YhgE_N"/>
</dbReference>
<evidence type="ECO:0000259" key="5">
    <source>
        <dbReference type="Pfam" id="PF12698"/>
    </source>
</evidence>
<reference evidence="6 7" key="1">
    <citation type="submission" date="2018-11" db="EMBL/GenBank/DDBJ databases">
        <title>Complete genome sequence of Paenibacillus baekrokdamisoli strain KCTC 33723.</title>
        <authorList>
            <person name="Kang S.W."/>
            <person name="Lee K.C."/>
            <person name="Kim K.K."/>
            <person name="Kim J.S."/>
            <person name="Kim D.S."/>
            <person name="Ko S.H."/>
            <person name="Yang S.H."/>
            <person name="Lee J.S."/>
        </authorList>
    </citation>
    <scope>NUCLEOTIDE SEQUENCE [LARGE SCALE GENOMIC DNA]</scope>
    <source>
        <strain evidence="6 7">KCTC 33723</strain>
    </source>
</reference>
<dbReference type="SUPFAM" id="SSF101967">
    <property type="entry name" value="Adhesin YadA, collagen-binding domain"/>
    <property type="match status" value="1"/>
</dbReference>
<feature type="domain" description="ABC-2 type transporter transmembrane" evidence="5">
    <location>
        <begin position="21"/>
        <end position="175"/>
    </location>
</feature>
<dbReference type="GO" id="GO:0016020">
    <property type="term" value="C:membrane"/>
    <property type="evidence" value="ECO:0007669"/>
    <property type="project" value="UniProtKB-SubCell"/>
</dbReference>
<evidence type="ECO:0000256" key="4">
    <source>
        <dbReference type="ARBA" id="ARBA00023136"/>
    </source>
</evidence>
<keyword evidence="3" id="KW-1133">Transmembrane helix</keyword>
<dbReference type="OrthoDB" id="9811483at2"/>
<dbReference type="InterPro" id="IPR023908">
    <property type="entry name" value="xxxLxxG_rpt"/>
</dbReference>
<evidence type="ECO:0000256" key="3">
    <source>
        <dbReference type="ARBA" id="ARBA00022989"/>
    </source>
</evidence>
<dbReference type="Proteomes" id="UP000275368">
    <property type="component" value="Chromosome"/>
</dbReference>
<dbReference type="KEGG" id="pbk:Back11_33430"/>
<dbReference type="Gene3D" id="3.40.1710.10">
    <property type="entry name" value="abc type-2 transporter like domain"/>
    <property type="match status" value="1"/>
</dbReference>
<feature type="domain" description="ABC-2 type transporter transmembrane" evidence="5">
    <location>
        <begin position="498"/>
        <end position="706"/>
    </location>
</feature>
<dbReference type="InterPro" id="IPR011049">
    <property type="entry name" value="Serralysin-like_metalloprot_C"/>
</dbReference>
<evidence type="ECO:0000313" key="6">
    <source>
        <dbReference type="EMBL" id="BBH21998.1"/>
    </source>
</evidence>